<evidence type="ECO:0000256" key="2">
    <source>
        <dbReference type="SAM" id="MobiDB-lite"/>
    </source>
</evidence>
<dbReference type="GO" id="GO:0008908">
    <property type="term" value="F:isochorismatase activity"/>
    <property type="evidence" value="ECO:0007669"/>
    <property type="project" value="InterPro"/>
</dbReference>
<sequence>MPEFAVQVSETGPVRIGSPRVTGSPRGAGENAGAGEKGIPSIAAYPLPSSGELPDNVADWVVEPDRAVLLIHDMQRYFVRPFPDEIAVPLVSAIAGVVDRCRAQGVPVCYTAQPGGMTEDQRGLLKDFWGPGMTVQPADREVVEPLAPRPGDRTYTKWRYSAFHKSDLLADLRALGRDQLVVCGVYAHVGVLMTAVAAFTNDIQAFVVADGTADFSAEDHRLALDYAARRCAVVCAAKEVLP</sequence>
<comment type="caution">
    <text evidence="4">The sequence shown here is derived from an EMBL/GenBank/DDBJ whole genome shotgun (WGS) entry which is preliminary data.</text>
</comment>
<gene>
    <name evidence="4" type="ORF">FHR82_009106</name>
</gene>
<dbReference type="Pfam" id="PF00857">
    <property type="entry name" value="Isochorismatase"/>
    <property type="match status" value="1"/>
</dbReference>
<name>A0A7W7QFV7_9PSEU</name>
<dbReference type="InterPro" id="IPR000868">
    <property type="entry name" value="Isochorismatase-like_dom"/>
</dbReference>
<dbReference type="InterPro" id="IPR016291">
    <property type="entry name" value="Isochorismatase"/>
</dbReference>
<dbReference type="InterPro" id="IPR050272">
    <property type="entry name" value="Isochorismatase-like_hydrls"/>
</dbReference>
<keyword evidence="1 4" id="KW-0378">Hydrolase</keyword>
<dbReference type="Proteomes" id="UP000520767">
    <property type="component" value="Unassembled WGS sequence"/>
</dbReference>
<evidence type="ECO:0000259" key="3">
    <source>
        <dbReference type="Pfam" id="PF00857"/>
    </source>
</evidence>
<dbReference type="PRINTS" id="PR01398">
    <property type="entry name" value="ISCHRISMTASE"/>
</dbReference>
<feature type="domain" description="Isochorismatase-like" evidence="3">
    <location>
        <begin position="68"/>
        <end position="238"/>
    </location>
</feature>
<feature type="region of interest" description="Disordered" evidence="2">
    <location>
        <begin position="1"/>
        <end position="39"/>
    </location>
</feature>
<keyword evidence="5" id="KW-1185">Reference proteome</keyword>
<dbReference type="PANTHER" id="PTHR43540">
    <property type="entry name" value="PEROXYUREIDOACRYLATE/UREIDOACRYLATE AMIDOHYDROLASE-RELATED"/>
    <property type="match status" value="1"/>
</dbReference>
<dbReference type="Gene3D" id="3.40.50.850">
    <property type="entry name" value="Isochorismatase-like"/>
    <property type="match status" value="1"/>
</dbReference>
<dbReference type="AlphaFoldDB" id="A0A7W7QFV7"/>
<evidence type="ECO:0000313" key="4">
    <source>
        <dbReference type="EMBL" id="MBB4912832.1"/>
    </source>
</evidence>
<evidence type="ECO:0000313" key="5">
    <source>
        <dbReference type="Proteomes" id="UP000520767"/>
    </source>
</evidence>
<dbReference type="InterPro" id="IPR036380">
    <property type="entry name" value="Isochorismatase-like_sf"/>
</dbReference>
<reference evidence="4 5" key="1">
    <citation type="submission" date="2020-08" db="EMBL/GenBank/DDBJ databases">
        <title>Genomic Encyclopedia of Type Strains, Phase III (KMG-III): the genomes of soil and plant-associated and newly described type strains.</title>
        <authorList>
            <person name="Whitman W."/>
        </authorList>
    </citation>
    <scope>NUCLEOTIDE SEQUENCE [LARGE SCALE GENOMIC DNA]</scope>
    <source>
        <strain evidence="4 5">CECT 8960</strain>
    </source>
</reference>
<dbReference type="EMBL" id="JACHJQ010000017">
    <property type="protein sequence ID" value="MBB4912832.1"/>
    <property type="molecule type" value="Genomic_DNA"/>
</dbReference>
<protein>
    <submittedName>
        <fullName evidence="4">Isochorismate hydrolase</fullName>
    </submittedName>
</protein>
<proteinExistence type="predicted"/>
<organism evidence="4 5">
    <name type="scientific">Actinophytocola algeriensis</name>
    <dbReference type="NCBI Taxonomy" id="1768010"/>
    <lineage>
        <taxon>Bacteria</taxon>
        <taxon>Bacillati</taxon>
        <taxon>Actinomycetota</taxon>
        <taxon>Actinomycetes</taxon>
        <taxon>Pseudonocardiales</taxon>
        <taxon>Pseudonocardiaceae</taxon>
    </lineage>
</organism>
<dbReference type="PANTHER" id="PTHR43540:SF3">
    <property type="entry name" value="ENTEROBACTIN SYNTHASE COMPONENT B"/>
    <property type="match status" value="1"/>
</dbReference>
<accession>A0A7W7QFV7</accession>
<dbReference type="SUPFAM" id="SSF52499">
    <property type="entry name" value="Isochorismatase-like hydrolases"/>
    <property type="match status" value="1"/>
</dbReference>
<evidence type="ECO:0000256" key="1">
    <source>
        <dbReference type="ARBA" id="ARBA00022801"/>
    </source>
</evidence>
<dbReference type="RefSeq" id="WP_184816779.1">
    <property type="nucleotide sequence ID" value="NZ_JACHJQ010000017.1"/>
</dbReference>